<feature type="coiled-coil region" evidence="1">
    <location>
        <begin position="39"/>
        <end position="66"/>
    </location>
</feature>
<sequence length="70" mass="8025">MSDIHQCPTCNARAKKIINPQNGEYQLKALQDDEAAAKILQLKKMLEKEKQRNEQLKARLAELTQHNPAQ</sequence>
<accession>A0A7Y5EJT0</accession>
<evidence type="ECO:0000256" key="1">
    <source>
        <dbReference type="SAM" id="Coils"/>
    </source>
</evidence>
<gene>
    <name evidence="2" type="ORF">HRH59_16505</name>
</gene>
<name>A0A7Y5EJT0_9GAMM</name>
<proteinExistence type="predicted"/>
<protein>
    <submittedName>
        <fullName evidence="2">Uncharacterized protein</fullName>
    </submittedName>
</protein>
<organism evidence="2 3">
    <name type="scientific">Rheinheimera lutimaris</name>
    <dbReference type="NCBI Taxonomy" id="2740584"/>
    <lineage>
        <taxon>Bacteria</taxon>
        <taxon>Pseudomonadati</taxon>
        <taxon>Pseudomonadota</taxon>
        <taxon>Gammaproteobacteria</taxon>
        <taxon>Chromatiales</taxon>
        <taxon>Chromatiaceae</taxon>
        <taxon>Rheinheimera</taxon>
    </lineage>
</organism>
<dbReference type="Proteomes" id="UP000523161">
    <property type="component" value="Unassembled WGS sequence"/>
</dbReference>
<dbReference type="AlphaFoldDB" id="A0A7Y5EJT0"/>
<dbReference type="RefSeq" id="WP_173502380.1">
    <property type="nucleotide sequence ID" value="NZ_JABSOD010000022.1"/>
</dbReference>
<evidence type="ECO:0000313" key="3">
    <source>
        <dbReference type="Proteomes" id="UP000523161"/>
    </source>
</evidence>
<keyword evidence="3" id="KW-1185">Reference proteome</keyword>
<reference evidence="2 3" key="1">
    <citation type="submission" date="2020-06" db="EMBL/GenBank/DDBJ databases">
        <title>Rheinheimera sp. nov., a marine bacterium isolated from coastal.</title>
        <authorList>
            <person name="Yu Q."/>
            <person name="Qi Y."/>
            <person name="Pu J."/>
        </authorList>
    </citation>
    <scope>NUCLEOTIDE SEQUENCE [LARGE SCALE GENOMIC DNA]</scope>
    <source>
        <strain evidence="2 3">YQF-2</strain>
    </source>
</reference>
<keyword evidence="1" id="KW-0175">Coiled coil</keyword>
<comment type="caution">
    <text evidence="2">The sequence shown here is derived from an EMBL/GenBank/DDBJ whole genome shotgun (WGS) entry which is preliminary data.</text>
</comment>
<evidence type="ECO:0000313" key="2">
    <source>
        <dbReference type="EMBL" id="NRQ44147.1"/>
    </source>
</evidence>
<dbReference type="EMBL" id="JABSOD010000022">
    <property type="protein sequence ID" value="NRQ44147.1"/>
    <property type="molecule type" value="Genomic_DNA"/>
</dbReference>